<protein>
    <submittedName>
        <fullName evidence="8">NUDIX domain-containing protein</fullName>
    </submittedName>
</protein>
<evidence type="ECO:0000313" key="9">
    <source>
        <dbReference type="Proteomes" id="UP000199039"/>
    </source>
</evidence>
<proteinExistence type="predicted"/>
<dbReference type="OrthoDB" id="9802805at2"/>
<name>A0A1G6RJG7_9MICO</name>
<dbReference type="PANTHER" id="PTHR12992:SF11">
    <property type="entry name" value="MITOCHONDRIAL COENZYME A DIPHOSPHATASE NUDT8"/>
    <property type="match status" value="1"/>
</dbReference>
<evidence type="ECO:0000256" key="4">
    <source>
        <dbReference type="ARBA" id="ARBA00022801"/>
    </source>
</evidence>
<dbReference type="GO" id="GO:0010945">
    <property type="term" value="F:coenzyme A diphosphatase activity"/>
    <property type="evidence" value="ECO:0007669"/>
    <property type="project" value="InterPro"/>
</dbReference>
<dbReference type="PANTHER" id="PTHR12992">
    <property type="entry name" value="NUDIX HYDROLASE"/>
    <property type="match status" value="1"/>
</dbReference>
<evidence type="ECO:0000256" key="3">
    <source>
        <dbReference type="ARBA" id="ARBA00022723"/>
    </source>
</evidence>
<dbReference type="InterPro" id="IPR000086">
    <property type="entry name" value="NUDIX_hydrolase_dom"/>
</dbReference>
<dbReference type="GO" id="GO:0046872">
    <property type="term" value="F:metal ion binding"/>
    <property type="evidence" value="ECO:0007669"/>
    <property type="project" value="UniProtKB-KW"/>
</dbReference>
<evidence type="ECO:0000313" key="8">
    <source>
        <dbReference type="EMBL" id="SDD04789.1"/>
    </source>
</evidence>
<sequence length="224" mass="23248">MTESVRAQLDRLVRSGLVWDRALSHTDAQARAAAVLVLFGDIGPAAGALGTPGRTAGGGAPAVDLLFVERAASLNHHPGQIAFPGGRIDPEDSGPVAAALREGAEETGLDPAGVDVVGVLGDLPLPVSNHVVTPVLAWWDVPCAVAAMDPAESAAVFRVPVATLLDPANRGTAVIHRGTRVFDSPAFAVEDRIVWGFTGLVLDGLFDALGWTQPWEPRPIDVPA</sequence>
<comment type="cofactor">
    <cofactor evidence="2">
        <name>Mg(2+)</name>
        <dbReference type="ChEBI" id="CHEBI:18420"/>
    </cofactor>
</comment>
<dbReference type="InterPro" id="IPR045121">
    <property type="entry name" value="CoAse"/>
</dbReference>
<dbReference type="Pfam" id="PF00293">
    <property type="entry name" value="NUDIX"/>
    <property type="match status" value="1"/>
</dbReference>
<organism evidence="8 9">
    <name type="scientific">Sanguibacter gelidistatuariae</name>
    <dbReference type="NCBI Taxonomy" id="1814289"/>
    <lineage>
        <taxon>Bacteria</taxon>
        <taxon>Bacillati</taxon>
        <taxon>Actinomycetota</taxon>
        <taxon>Actinomycetes</taxon>
        <taxon>Micrococcales</taxon>
        <taxon>Sanguibacteraceae</taxon>
        <taxon>Sanguibacter</taxon>
    </lineage>
</organism>
<evidence type="ECO:0000256" key="1">
    <source>
        <dbReference type="ARBA" id="ARBA00001936"/>
    </source>
</evidence>
<evidence type="ECO:0000256" key="6">
    <source>
        <dbReference type="ARBA" id="ARBA00023211"/>
    </source>
</evidence>
<keyword evidence="9" id="KW-1185">Reference proteome</keyword>
<keyword evidence="6" id="KW-0464">Manganese</keyword>
<dbReference type="AlphaFoldDB" id="A0A1G6RJG7"/>
<dbReference type="SUPFAM" id="SSF55811">
    <property type="entry name" value="Nudix"/>
    <property type="match status" value="1"/>
</dbReference>
<feature type="domain" description="Nudix hydrolase" evidence="7">
    <location>
        <begin position="29"/>
        <end position="181"/>
    </location>
</feature>
<keyword evidence="4" id="KW-0378">Hydrolase</keyword>
<dbReference type="CDD" id="cd03426">
    <property type="entry name" value="NUDIX_CoAse_Nudt7"/>
    <property type="match status" value="1"/>
</dbReference>
<keyword evidence="3" id="KW-0479">Metal-binding</keyword>
<evidence type="ECO:0000256" key="5">
    <source>
        <dbReference type="ARBA" id="ARBA00022842"/>
    </source>
</evidence>
<dbReference type="STRING" id="1814289.SAMN05216410_2705"/>
<dbReference type="Proteomes" id="UP000199039">
    <property type="component" value="Unassembled WGS sequence"/>
</dbReference>
<dbReference type="InterPro" id="IPR015797">
    <property type="entry name" value="NUDIX_hydrolase-like_dom_sf"/>
</dbReference>
<dbReference type="RefSeq" id="WP_093183966.1">
    <property type="nucleotide sequence ID" value="NZ_FMYH01000005.1"/>
</dbReference>
<dbReference type="EMBL" id="FMYH01000005">
    <property type="protein sequence ID" value="SDD04789.1"/>
    <property type="molecule type" value="Genomic_DNA"/>
</dbReference>
<dbReference type="PROSITE" id="PS51462">
    <property type="entry name" value="NUDIX"/>
    <property type="match status" value="1"/>
</dbReference>
<reference evidence="8 9" key="1">
    <citation type="submission" date="2016-09" db="EMBL/GenBank/DDBJ databases">
        <authorList>
            <person name="Capua I."/>
            <person name="De Benedictis P."/>
            <person name="Joannis T."/>
            <person name="Lombin L.H."/>
            <person name="Cattoli G."/>
        </authorList>
    </citation>
    <scope>NUCLEOTIDE SEQUENCE [LARGE SCALE GENOMIC DNA]</scope>
    <source>
        <strain evidence="8 9">ISLP-3</strain>
    </source>
</reference>
<accession>A0A1G6RJG7</accession>
<comment type="cofactor">
    <cofactor evidence="1">
        <name>Mn(2+)</name>
        <dbReference type="ChEBI" id="CHEBI:29035"/>
    </cofactor>
</comment>
<evidence type="ECO:0000256" key="2">
    <source>
        <dbReference type="ARBA" id="ARBA00001946"/>
    </source>
</evidence>
<dbReference type="Gene3D" id="3.90.79.10">
    <property type="entry name" value="Nucleoside Triphosphate Pyrophosphohydrolase"/>
    <property type="match status" value="1"/>
</dbReference>
<gene>
    <name evidence="8" type="ORF">SAMN05216410_2705</name>
</gene>
<evidence type="ECO:0000259" key="7">
    <source>
        <dbReference type="PROSITE" id="PS51462"/>
    </source>
</evidence>
<keyword evidence="5" id="KW-0460">Magnesium</keyword>